<dbReference type="Pfam" id="PF21370">
    <property type="entry name" value="PAS_GdpP"/>
    <property type="match status" value="1"/>
</dbReference>
<dbReference type="RefSeq" id="WP_073006126.1">
    <property type="nucleotide sequence ID" value="NZ_FQZO01000002.1"/>
</dbReference>
<dbReference type="Pfam" id="PF02272">
    <property type="entry name" value="DHHA1"/>
    <property type="match status" value="1"/>
</dbReference>
<dbReference type="InterPro" id="IPR001667">
    <property type="entry name" value="DDH_dom"/>
</dbReference>
<comment type="similarity">
    <text evidence="6">Belongs to the GdpP/PdeA phosphodiesterase family.</text>
</comment>
<comment type="catalytic activity">
    <reaction evidence="6">
        <text>3',3'-c-di-AMP + H2O = 5'-O-phosphonoadenylyl-(3'-&gt;5')-adenosine + H(+)</text>
        <dbReference type="Rhea" id="RHEA:54420"/>
        <dbReference type="ChEBI" id="CHEBI:15377"/>
        <dbReference type="ChEBI" id="CHEBI:15378"/>
        <dbReference type="ChEBI" id="CHEBI:71500"/>
        <dbReference type="ChEBI" id="CHEBI:138171"/>
    </reaction>
</comment>
<keyword evidence="3 8" id="KW-0812">Transmembrane</keyword>
<keyword evidence="2 6" id="KW-1003">Cell membrane</keyword>
<evidence type="ECO:0000256" key="6">
    <source>
        <dbReference type="PIRNR" id="PIRNR026583"/>
    </source>
</evidence>
<proteinExistence type="inferred from homology"/>
<feature type="binding site" evidence="7">
    <location>
        <position position="446"/>
    </location>
    <ligand>
        <name>Mn(2+)</name>
        <dbReference type="ChEBI" id="CHEBI:29035"/>
        <label>2</label>
    </ligand>
</feature>
<evidence type="ECO:0000256" key="4">
    <source>
        <dbReference type="ARBA" id="ARBA00022989"/>
    </source>
</evidence>
<feature type="domain" description="DHHA1" evidence="10">
    <location>
        <begin position="572"/>
        <end position="647"/>
    </location>
</feature>
<keyword evidence="7" id="KW-0479">Metal-binding</keyword>
<dbReference type="STRING" id="1121298.SAMN05444401_2062"/>
<feature type="binding site" evidence="7">
    <location>
        <position position="422"/>
    </location>
    <ligand>
        <name>Mn(2+)</name>
        <dbReference type="ChEBI" id="CHEBI:29035"/>
        <label>2</label>
    </ligand>
</feature>
<evidence type="ECO:0000256" key="1">
    <source>
        <dbReference type="ARBA" id="ARBA00004651"/>
    </source>
</evidence>
<dbReference type="InterPro" id="IPR051319">
    <property type="entry name" value="Oligoribo/pAp-PDE_c-di-AMP_PDE"/>
</dbReference>
<dbReference type="Gene3D" id="3.10.310.30">
    <property type="match status" value="1"/>
</dbReference>
<dbReference type="GO" id="GO:0003676">
    <property type="term" value="F:nucleic acid binding"/>
    <property type="evidence" value="ECO:0007669"/>
    <property type="project" value="UniProtKB-UniRule"/>
</dbReference>
<dbReference type="GO" id="GO:0016787">
    <property type="term" value="F:hydrolase activity"/>
    <property type="evidence" value="ECO:0007669"/>
    <property type="project" value="UniProtKB-UniRule"/>
</dbReference>
<feature type="binding site" evidence="7">
    <location>
        <position position="355"/>
    </location>
    <ligand>
        <name>Mn(2+)</name>
        <dbReference type="ChEBI" id="CHEBI:29035"/>
        <label>2</label>
    </ligand>
</feature>
<keyword evidence="5 6" id="KW-0472">Membrane</keyword>
<keyword evidence="6" id="KW-0378">Hydrolase</keyword>
<dbReference type="Pfam" id="PF24898">
    <property type="entry name" value="GGDEF_GdpP"/>
    <property type="match status" value="1"/>
</dbReference>
<protein>
    <recommendedName>
        <fullName evidence="6">Cyclic-di-AMP phosphodiesterase</fullName>
        <ecNumber evidence="6">3.1.4.-</ecNumber>
    </recommendedName>
</protein>
<dbReference type="InterPro" id="IPR014528">
    <property type="entry name" value="GdpP/PdeA"/>
</dbReference>
<dbReference type="PANTHER" id="PTHR47618:SF2">
    <property type="entry name" value="CYCLIC-DI-AMP PHOSPHODIESTERASE GDPP"/>
    <property type="match status" value="1"/>
</dbReference>
<feature type="binding site" evidence="7">
    <location>
        <position position="349"/>
    </location>
    <ligand>
        <name>Mn(2+)</name>
        <dbReference type="ChEBI" id="CHEBI:29035"/>
        <label>1</label>
    </ligand>
</feature>
<evidence type="ECO:0000256" key="7">
    <source>
        <dbReference type="PIRSR" id="PIRSR026583-50"/>
    </source>
</evidence>
<dbReference type="EMBL" id="FQZO01000002">
    <property type="protein sequence ID" value="SHJ00809.1"/>
    <property type="molecule type" value="Genomic_DNA"/>
</dbReference>
<evidence type="ECO:0000256" key="8">
    <source>
        <dbReference type="SAM" id="Phobius"/>
    </source>
</evidence>
<feature type="binding site" evidence="7">
    <location>
        <position position="501"/>
    </location>
    <ligand>
        <name>Mn(2+)</name>
        <dbReference type="ChEBI" id="CHEBI:29035"/>
        <label>2</label>
    </ligand>
</feature>
<keyword evidence="4 8" id="KW-1133">Transmembrane helix</keyword>
<dbReference type="GO" id="GO:0106409">
    <property type="term" value="F:cyclic-di-AMP phosphodiesterase activity"/>
    <property type="evidence" value="ECO:0007669"/>
    <property type="project" value="RHEA"/>
</dbReference>
<dbReference type="SUPFAM" id="SSF64182">
    <property type="entry name" value="DHH phosphoesterases"/>
    <property type="match status" value="1"/>
</dbReference>
<evidence type="ECO:0000259" key="11">
    <source>
        <dbReference type="Pfam" id="PF21370"/>
    </source>
</evidence>
<organism evidence="12 13">
    <name type="scientific">Clostridium amylolyticum</name>
    <dbReference type="NCBI Taxonomy" id="1121298"/>
    <lineage>
        <taxon>Bacteria</taxon>
        <taxon>Bacillati</taxon>
        <taxon>Bacillota</taxon>
        <taxon>Clostridia</taxon>
        <taxon>Eubacteriales</taxon>
        <taxon>Clostridiaceae</taxon>
        <taxon>Clostridium</taxon>
    </lineage>
</organism>
<feature type="binding site" evidence="7">
    <location>
        <position position="353"/>
    </location>
    <ligand>
        <name>Mn(2+)</name>
        <dbReference type="ChEBI" id="CHEBI:29035"/>
        <label>1</label>
    </ligand>
</feature>
<dbReference type="InterPro" id="IPR003156">
    <property type="entry name" value="DHHA1_dom"/>
</dbReference>
<feature type="domain" description="Cyclic-di-AMP phosphodiesterase GdpP-like PAS" evidence="11">
    <location>
        <begin position="71"/>
        <end position="149"/>
    </location>
</feature>
<gene>
    <name evidence="12" type="ORF">SAMN05444401_2062</name>
</gene>
<evidence type="ECO:0000313" key="12">
    <source>
        <dbReference type="EMBL" id="SHJ00809.1"/>
    </source>
</evidence>
<dbReference type="Pfam" id="PF01368">
    <property type="entry name" value="DHH"/>
    <property type="match status" value="1"/>
</dbReference>
<comment type="subcellular location">
    <subcellularLocation>
        <location evidence="1">Cell membrane</location>
        <topology evidence="1">Multi-pass membrane protein</topology>
    </subcellularLocation>
</comment>
<dbReference type="Proteomes" id="UP000184080">
    <property type="component" value="Unassembled WGS sequence"/>
</dbReference>
<dbReference type="InterPro" id="IPR038763">
    <property type="entry name" value="DHH_sf"/>
</dbReference>
<accession>A0A1M6FT49</accession>
<dbReference type="GO" id="GO:0005886">
    <property type="term" value="C:plasma membrane"/>
    <property type="evidence" value="ECO:0007669"/>
    <property type="project" value="UniProtKB-SubCell"/>
</dbReference>
<dbReference type="Gene3D" id="3.90.1640.10">
    <property type="entry name" value="inorganic pyrophosphatase (n-terminal core)"/>
    <property type="match status" value="1"/>
</dbReference>
<feature type="domain" description="DDH" evidence="9">
    <location>
        <begin position="344"/>
        <end position="498"/>
    </location>
</feature>
<evidence type="ECO:0000313" key="13">
    <source>
        <dbReference type="Proteomes" id="UP000184080"/>
    </source>
</evidence>
<keyword evidence="7" id="KW-0464">Manganese</keyword>
<evidence type="ECO:0000256" key="3">
    <source>
        <dbReference type="ARBA" id="ARBA00022692"/>
    </source>
</evidence>
<reference evidence="12 13" key="1">
    <citation type="submission" date="2016-11" db="EMBL/GenBank/DDBJ databases">
        <authorList>
            <person name="Jaros S."/>
            <person name="Januszkiewicz K."/>
            <person name="Wedrychowicz H."/>
        </authorList>
    </citation>
    <scope>NUCLEOTIDE SEQUENCE [LARGE SCALE GENOMIC DNA]</scope>
    <source>
        <strain evidence="12 13">DSM 21864</strain>
    </source>
</reference>
<keyword evidence="13" id="KW-1185">Reference proteome</keyword>
<evidence type="ECO:0000256" key="5">
    <source>
        <dbReference type="ARBA" id="ARBA00023136"/>
    </source>
</evidence>
<evidence type="ECO:0000259" key="9">
    <source>
        <dbReference type="Pfam" id="PF01368"/>
    </source>
</evidence>
<feature type="transmembrane region" description="Helical" evidence="8">
    <location>
        <begin position="7"/>
        <end position="25"/>
    </location>
</feature>
<comment type="cofactor">
    <cofactor evidence="7">
        <name>Mn(2+)</name>
        <dbReference type="ChEBI" id="CHEBI:29035"/>
    </cofactor>
    <text evidence="7">For phosphodiesterase activity, probably binds 2 Mn(2+) per subunit.</text>
</comment>
<dbReference type="OrthoDB" id="9759476at2"/>
<dbReference type="InterPro" id="IPR049553">
    <property type="entry name" value="GdpP-like_PAS"/>
</dbReference>
<dbReference type="EC" id="3.1.4.-" evidence="6"/>
<dbReference type="FunFam" id="3.90.1640.10:FF:000002">
    <property type="entry name" value="Cyclic-di-AMP phosphodiesterase"/>
    <property type="match status" value="1"/>
</dbReference>
<feature type="binding site" evidence="7">
    <location>
        <position position="422"/>
    </location>
    <ligand>
        <name>Mn(2+)</name>
        <dbReference type="ChEBI" id="CHEBI:29035"/>
        <label>1</label>
    </ligand>
</feature>
<dbReference type="Gene3D" id="3.30.450.20">
    <property type="entry name" value="PAS domain"/>
    <property type="match status" value="1"/>
</dbReference>
<evidence type="ECO:0000259" key="10">
    <source>
        <dbReference type="Pfam" id="PF02272"/>
    </source>
</evidence>
<dbReference type="GO" id="GO:0046872">
    <property type="term" value="F:metal ion binding"/>
    <property type="evidence" value="ECO:0007669"/>
    <property type="project" value="UniProtKB-KW"/>
</dbReference>
<dbReference type="AlphaFoldDB" id="A0A1M6FT49"/>
<sequence>MKNKLNINNNLHAVLAAVLIIILFIYNHNYLALAGLIIFIVLSLYYIKEAKDKKQKQDNYIKNLSKDMSVAAEDTLLKLPFPLLIVNDEGEIYWFNNLLNNIFEKQVTLGNNLNAFVKSVNVEEIFKRKKEVYQDIIINKRHYNIYTKIMNRSTDKASEKVVMLYFHDISSITDIIATKESIVLIEVDNLNEVVKSTENDNAPLLIAEIERTINNYAQNFNAMIKKYDSNKYVMSVQDKYIEAQMNKKFDILDIVREINLGNKYDVTLSIGVGRGGTSPLENHKYASTAKELALGRGGDQAVIKSGDKVSFFGGNTKEVEKRTRVRARVVAHALKDLVSESDTVYIMGHRNPDMDCIGAAIGVASAVLQMGKPCFVVLPTEHKAVDFFVNKLKTYKEYDNLFINPEQCKKNIHIEDLLIMVDVHSRGYVQDVTIAEKANKVVIIDHHRRSPDSIEGALLTYIEVYASSTSELVTEIIQYMFEKPKLKQIEAEGLLAGITMDTKNFYFKTGVRTFEAASFLRRLGADTIDIKKMFSDDLDSYIKKAEIIRSAKVENNIAFAVCPPSIEEIVLAAQVADELLNITGIQASFVFVKIGDDINISGRSFGDVNVQVILEALGGGGHMTIAGAKLEGVSMEEAVKKLKDVIAKYLREGDK</sequence>
<comment type="function">
    <text evidence="6">Has phosphodiesterase (PDE) activity against cyclic-di-AMP (c-di-AMP).</text>
</comment>
<feature type="transmembrane region" description="Helical" evidence="8">
    <location>
        <begin position="31"/>
        <end position="47"/>
    </location>
</feature>
<dbReference type="PIRSF" id="PIRSF026583">
    <property type="entry name" value="YybT"/>
    <property type="match status" value="1"/>
</dbReference>
<name>A0A1M6FT49_9CLOT</name>
<evidence type="ECO:0000256" key="2">
    <source>
        <dbReference type="ARBA" id="ARBA00022475"/>
    </source>
</evidence>
<dbReference type="PANTHER" id="PTHR47618">
    <property type="entry name" value="BIFUNCTIONAL OLIGORIBONUCLEASE AND PAP PHOSPHATASE NRNA"/>
    <property type="match status" value="1"/>
</dbReference>